<reference evidence="1" key="1">
    <citation type="submission" date="2021-01" db="EMBL/GenBank/DDBJ databases">
        <authorList>
            <person name="Bezrukov I."/>
        </authorList>
    </citation>
    <scope>NUCLEOTIDE SEQUENCE</scope>
</reference>
<dbReference type="AlphaFoldDB" id="A0A8S2ACA0"/>
<evidence type="ECO:0000313" key="1">
    <source>
        <dbReference type="EMBL" id="CAE6076483.1"/>
    </source>
</evidence>
<organism evidence="1 2">
    <name type="scientific">Arabidopsis arenosa</name>
    <name type="common">Sand rock-cress</name>
    <name type="synonym">Cardaminopsis arenosa</name>
    <dbReference type="NCBI Taxonomy" id="38785"/>
    <lineage>
        <taxon>Eukaryota</taxon>
        <taxon>Viridiplantae</taxon>
        <taxon>Streptophyta</taxon>
        <taxon>Embryophyta</taxon>
        <taxon>Tracheophyta</taxon>
        <taxon>Spermatophyta</taxon>
        <taxon>Magnoliopsida</taxon>
        <taxon>eudicotyledons</taxon>
        <taxon>Gunneridae</taxon>
        <taxon>Pentapetalae</taxon>
        <taxon>rosids</taxon>
        <taxon>malvids</taxon>
        <taxon>Brassicales</taxon>
        <taxon>Brassicaceae</taxon>
        <taxon>Camelineae</taxon>
        <taxon>Arabidopsis</taxon>
    </lineage>
</organism>
<dbReference type="EMBL" id="LR999455">
    <property type="protein sequence ID" value="CAE6076483.1"/>
    <property type="molecule type" value="Genomic_DNA"/>
</dbReference>
<sequence length="78" mass="8180">MVSGSTPYCLQFSRLSMEPHDKGARFSSSSSKLLYGGGMATDLGSPSPFGSCRPGSPEVFCSGEVLQFLDGGSSVFYV</sequence>
<accession>A0A8S2ACA0</accession>
<keyword evidence="2" id="KW-1185">Reference proteome</keyword>
<proteinExistence type="predicted"/>
<gene>
    <name evidence="1" type="ORF">AARE701A_LOCUS13592</name>
</gene>
<evidence type="ECO:0000313" key="2">
    <source>
        <dbReference type="Proteomes" id="UP000682877"/>
    </source>
</evidence>
<protein>
    <submittedName>
        <fullName evidence="1">Uncharacterized protein</fullName>
    </submittedName>
</protein>
<dbReference type="Proteomes" id="UP000682877">
    <property type="component" value="Chromosome 5"/>
</dbReference>
<name>A0A8S2ACA0_ARAAE</name>